<dbReference type="NCBIfam" id="TIGR00185">
    <property type="entry name" value="tRNA_yibK_trmL"/>
    <property type="match status" value="1"/>
</dbReference>
<dbReference type="HAMAP" id="MF_01885">
    <property type="entry name" value="tRNA_methyltr_TrmL"/>
    <property type="match status" value="1"/>
</dbReference>
<keyword evidence="3 6" id="KW-0808">Transferase</keyword>
<dbReference type="GO" id="GO:0042802">
    <property type="term" value="F:identical protein binding"/>
    <property type="evidence" value="ECO:0007669"/>
    <property type="project" value="UniProtKB-ARBA"/>
</dbReference>
<comment type="subcellular location">
    <subcellularLocation>
        <location evidence="6">Cytoplasm</location>
    </subcellularLocation>
</comment>
<evidence type="ECO:0000256" key="6">
    <source>
        <dbReference type="HAMAP-Rule" id="MF_01885"/>
    </source>
</evidence>
<organism evidence="9 10">
    <name type="scientific">Candidatus Scatosoma pullistercoris</name>
    <dbReference type="NCBI Taxonomy" id="2840934"/>
    <lineage>
        <taxon>Bacteria</taxon>
        <taxon>Bacillati</taxon>
        <taxon>Bacillota</taxon>
        <taxon>Clostridia</taxon>
        <taxon>Candidatus Scatosoma</taxon>
    </lineage>
</organism>
<dbReference type="EC" id="2.1.1.207" evidence="6"/>
<dbReference type="GO" id="GO:0003723">
    <property type="term" value="F:RNA binding"/>
    <property type="evidence" value="ECO:0007669"/>
    <property type="project" value="InterPro"/>
</dbReference>
<dbReference type="Gene3D" id="3.40.1280.10">
    <property type="match status" value="1"/>
</dbReference>
<keyword evidence="5 6" id="KW-0819">tRNA processing</keyword>
<dbReference type="GO" id="GO:0008757">
    <property type="term" value="F:S-adenosylmethionine-dependent methyltransferase activity"/>
    <property type="evidence" value="ECO:0007669"/>
    <property type="project" value="UniProtKB-UniRule"/>
</dbReference>
<name>A0A9D1MES1_9FIRM</name>
<evidence type="ECO:0000256" key="5">
    <source>
        <dbReference type="ARBA" id="ARBA00022694"/>
    </source>
</evidence>
<dbReference type="FunFam" id="3.40.1280.10:FF:000002">
    <property type="entry name" value="Peptidylprolyl isomerase"/>
    <property type="match status" value="1"/>
</dbReference>
<dbReference type="SUPFAM" id="SSF75217">
    <property type="entry name" value="alpha/beta knot"/>
    <property type="match status" value="1"/>
</dbReference>
<reference evidence="9" key="2">
    <citation type="journal article" date="2021" name="PeerJ">
        <title>Extensive microbial diversity within the chicken gut microbiome revealed by metagenomics and culture.</title>
        <authorList>
            <person name="Gilroy R."/>
            <person name="Ravi A."/>
            <person name="Getino M."/>
            <person name="Pursley I."/>
            <person name="Horton D.L."/>
            <person name="Alikhan N.F."/>
            <person name="Baker D."/>
            <person name="Gharbi K."/>
            <person name="Hall N."/>
            <person name="Watson M."/>
            <person name="Adriaenssens E.M."/>
            <person name="Foster-Nyarko E."/>
            <person name="Jarju S."/>
            <person name="Secka A."/>
            <person name="Antonio M."/>
            <person name="Oren A."/>
            <person name="Chaudhuri R.R."/>
            <person name="La Ragione R."/>
            <person name="Hildebrand F."/>
            <person name="Pallen M.J."/>
        </authorList>
    </citation>
    <scope>NUCLEOTIDE SEQUENCE</scope>
    <source>
        <strain evidence="9">11687</strain>
    </source>
</reference>
<proteinExistence type="inferred from homology"/>
<keyword evidence="1 6" id="KW-0963">Cytoplasm</keyword>
<comment type="catalytic activity">
    <reaction evidence="6">
        <text>cytidine(34) in tRNA + S-adenosyl-L-methionine = 2'-O-methylcytidine(34) in tRNA + S-adenosyl-L-homocysteine + H(+)</text>
        <dbReference type="Rhea" id="RHEA:43084"/>
        <dbReference type="Rhea" id="RHEA-COMP:10331"/>
        <dbReference type="Rhea" id="RHEA-COMP:10332"/>
        <dbReference type="ChEBI" id="CHEBI:15378"/>
        <dbReference type="ChEBI" id="CHEBI:57856"/>
        <dbReference type="ChEBI" id="CHEBI:59789"/>
        <dbReference type="ChEBI" id="CHEBI:74495"/>
        <dbReference type="ChEBI" id="CHEBI:82748"/>
        <dbReference type="EC" id="2.1.1.207"/>
    </reaction>
</comment>
<dbReference type="AlphaFoldDB" id="A0A9D1MES1"/>
<dbReference type="InterPro" id="IPR029028">
    <property type="entry name" value="Alpha/beta_knot_MTases"/>
</dbReference>
<dbReference type="PANTHER" id="PTHR42971:SF1">
    <property type="entry name" value="TRNA (CYTIDINE(34)-2'-O)-METHYLTRANSFERASE"/>
    <property type="match status" value="1"/>
</dbReference>
<dbReference type="GO" id="GO:0002130">
    <property type="term" value="P:wobble position ribose methylation"/>
    <property type="evidence" value="ECO:0007669"/>
    <property type="project" value="TreeGrafter"/>
</dbReference>
<comment type="similarity">
    <text evidence="6">Belongs to the class IV-like SAM-binding methyltransferase superfamily. RNA methyltransferase TrmH family. TrmL subfamily.</text>
</comment>
<dbReference type="PIRSF" id="PIRSF029256">
    <property type="entry name" value="SpoU_TrmH_prd"/>
    <property type="match status" value="1"/>
</dbReference>
<dbReference type="Pfam" id="PF00588">
    <property type="entry name" value="SpoU_methylase"/>
    <property type="match status" value="1"/>
</dbReference>
<comment type="function">
    <text evidence="6">Could methylate the ribose at the nucleotide 34 wobble position in tRNA.</text>
</comment>
<evidence type="ECO:0000256" key="3">
    <source>
        <dbReference type="ARBA" id="ARBA00022679"/>
    </source>
</evidence>
<dbReference type="GO" id="GO:0008175">
    <property type="term" value="F:tRNA methyltransferase activity"/>
    <property type="evidence" value="ECO:0007669"/>
    <property type="project" value="UniProtKB-UniRule"/>
</dbReference>
<keyword evidence="4 6" id="KW-0949">S-adenosyl-L-methionine</keyword>
<gene>
    <name evidence="9" type="primary">trmL</name>
    <name evidence="9" type="ORF">IAC57_01140</name>
</gene>
<evidence type="ECO:0000256" key="7">
    <source>
        <dbReference type="PIRSR" id="PIRSR029256-1"/>
    </source>
</evidence>
<evidence type="ECO:0000256" key="2">
    <source>
        <dbReference type="ARBA" id="ARBA00022603"/>
    </source>
</evidence>
<feature type="binding site" evidence="6 7">
    <location>
        <position position="129"/>
    </location>
    <ligand>
        <name>S-adenosyl-L-methionine</name>
        <dbReference type="ChEBI" id="CHEBI:59789"/>
    </ligand>
</feature>
<evidence type="ECO:0000256" key="1">
    <source>
        <dbReference type="ARBA" id="ARBA00022490"/>
    </source>
</evidence>
<dbReference type="CDD" id="cd18094">
    <property type="entry name" value="SpoU-like_TrmL"/>
    <property type="match status" value="1"/>
</dbReference>
<sequence length="172" mass="19662">MFHIVLVEPEIPQNAGNIARTCAATGAWLHLVRPLGFEVTDKYLRRAGLDYWPLVHVSYYDSFEEVCAAFPASRFFFFTTKGRKRHSDVCFRDGDFLVFGKETKGLPEELLLRHPDECLRIPMISEARSLNLGNSAAIALYEALRQTGYRDLTTEGELHEHKWEELKNGVSD</sequence>
<dbReference type="InterPro" id="IPR029026">
    <property type="entry name" value="tRNA_m1G_MTases_N"/>
</dbReference>
<accession>A0A9D1MES1</accession>
<evidence type="ECO:0000256" key="4">
    <source>
        <dbReference type="ARBA" id="ARBA00022691"/>
    </source>
</evidence>
<comment type="caution">
    <text evidence="9">The sequence shown here is derived from an EMBL/GenBank/DDBJ whole genome shotgun (WGS) entry which is preliminary data.</text>
</comment>
<comment type="caution">
    <text evidence="6">Lacks conserved residue(s) required for the propagation of feature annotation.</text>
</comment>
<evidence type="ECO:0000259" key="8">
    <source>
        <dbReference type="Pfam" id="PF00588"/>
    </source>
</evidence>
<dbReference type="GO" id="GO:0005737">
    <property type="term" value="C:cytoplasm"/>
    <property type="evidence" value="ECO:0007669"/>
    <property type="project" value="UniProtKB-SubCell"/>
</dbReference>
<protein>
    <recommendedName>
        <fullName evidence="6">Putative tRNA (cytidine(34)-2'-O)-methyltransferase</fullName>
        <ecNumber evidence="6">2.1.1.207</ecNumber>
    </recommendedName>
    <alternativeName>
        <fullName evidence="6">tRNA (cytidine/uridine-2'-O-)-methyltransferase</fullName>
    </alternativeName>
</protein>
<reference evidence="9" key="1">
    <citation type="submission" date="2020-10" db="EMBL/GenBank/DDBJ databases">
        <authorList>
            <person name="Gilroy R."/>
        </authorList>
    </citation>
    <scope>NUCLEOTIDE SEQUENCE</scope>
    <source>
        <strain evidence="9">11687</strain>
    </source>
</reference>
<dbReference type="InterPro" id="IPR016914">
    <property type="entry name" value="TrmL"/>
</dbReference>
<feature type="binding site" evidence="6 7">
    <location>
        <position position="121"/>
    </location>
    <ligand>
        <name>S-adenosyl-L-methionine</name>
        <dbReference type="ChEBI" id="CHEBI:59789"/>
    </ligand>
</feature>
<evidence type="ECO:0000313" key="10">
    <source>
        <dbReference type="Proteomes" id="UP000824081"/>
    </source>
</evidence>
<dbReference type="InterPro" id="IPR001537">
    <property type="entry name" value="SpoU_MeTrfase"/>
</dbReference>
<dbReference type="Proteomes" id="UP000824081">
    <property type="component" value="Unassembled WGS sequence"/>
</dbReference>
<dbReference type="PANTHER" id="PTHR42971">
    <property type="entry name" value="TRNA (CYTIDINE(34)-2'-O)-METHYLTRANSFERASE"/>
    <property type="match status" value="1"/>
</dbReference>
<dbReference type="EMBL" id="DVMZ01000029">
    <property type="protein sequence ID" value="HIU58683.1"/>
    <property type="molecule type" value="Genomic_DNA"/>
</dbReference>
<keyword evidence="2 6" id="KW-0489">Methyltransferase</keyword>
<feature type="binding site" evidence="6 7">
    <location>
        <position position="100"/>
    </location>
    <ligand>
        <name>S-adenosyl-L-methionine</name>
        <dbReference type="ChEBI" id="CHEBI:59789"/>
    </ligand>
</feature>
<comment type="catalytic activity">
    <reaction evidence="6">
        <text>5-carboxymethylaminomethyluridine(34) in tRNA(Leu) + S-adenosyl-L-methionine = 5-carboxymethylaminomethyl-2'-O-methyluridine(34) in tRNA(Leu) + S-adenosyl-L-homocysteine + H(+)</text>
        <dbReference type="Rhea" id="RHEA:43088"/>
        <dbReference type="Rhea" id="RHEA-COMP:10333"/>
        <dbReference type="Rhea" id="RHEA-COMP:10334"/>
        <dbReference type="ChEBI" id="CHEBI:15378"/>
        <dbReference type="ChEBI" id="CHEBI:57856"/>
        <dbReference type="ChEBI" id="CHEBI:59789"/>
        <dbReference type="ChEBI" id="CHEBI:74508"/>
        <dbReference type="ChEBI" id="CHEBI:74511"/>
        <dbReference type="EC" id="2.1.1.207"/>
    </reaction>
</comment>
<evidence type="ECO:0000313" key="9">
    <source>
        <dbReference type="EMBL" id="HIU58683.1"/>
    </source>
</evidence>
<feature type="domain" description="tRNA/rRNA methyltransferase SpoU type" evidence="8">
    <location>
        <begin position="2"/>
        <end position="141"/>
    </location>
</feature>